<reference evidence="7 8" key="1">
    <citation type="submission" date="2019-11" db="EMBL/GenBank/DDBJ databases">
        <title>Type strains purchased from KCTC, JCM and DSMZ.</title>
        <authorList>
            <person name="Lu H."/>
        </authorList>
    </citation>
    <scope>NUCLEOTIDE SEQUENCE [LARGE SCALE GENOMIC DNA]</scope>
    <source>
        <strain evidence="7 8">JCM 31587</strain>
    </source>
</reference>
<dbReference type="Gene3D" id="6.20.330.10">
    <property type="match status" value="1"/>
</dbReference>
<keyword evidence="5" id="KW-0812">Transmembrane</keyword>
<dbReference type="SUPFAM" id="SSF52096">
    <property type="entry name" value="ClpP/crotonase"/>
    <property type="match status" value="1"/>
</dbReference>
<proteinExistence type="inferred from homology"/>
<evidence type="ECO:0000256" key="3">
    <source>
        <dbReference type="ARBA" id="ARBA00022801"/>
    </source>
</evidence>
<keyword evidence="5" id="KW-1133">Transmembrane helix</keyword>
<dbReference type="GO" id="GO:0008236">
    <property type="term" value="F:serine-type peptidase activity"/>
    <property type="evidence" value="ECO:0007669"/>
    <property type="project" value="UniProtKB-KW"/>
</dbReference>
<comment type="caution">
    <text evidence="7">The sequence shown here is derived from an EMBL/GenBank/DDBJ whole genome shotgun (WGS) entry which is preliminary data.</text>
</comment>
<dbReference type="GO" id="GO:0006508">
    <property type="term" value="P:proteolysis"/>
    <property type="evidence" value="ECO:0007669"/>
    <property type="project" value="UniProtKB-KW"/>
</dbReference>
<dbReference type="AlphaFoldDB" id="A0A6L6QCA5"/>
<name>A0A6L6QCA5_9BURK</name>
<evidence type="ECO:0000256" key="2">
    <source>
        <dbReference type="ARBA" id="ARBA00022670"/>
    </source>
</evidence>
<keyword evidence="5" id="KW-0472">Membrane</keyword>
<protein>
    <submittedName>
        <fullName evidence="7">S49 family peptidase</fullName>
    </submittedName>
</protein>
<dbReference type="PANTHER" id="PTHR42987:SF8">
    <property type="entry name" value="PROTEINASE"/>
    <property type="match status" value="1"/>
</dbReference>
<keyword evidence="2" id="KW-0645">Protease</keyword>
<evidence type="ECO:0000256" key="4">
    <source>
        <dbReference type="ARBA" id="ARBA00022825"/>
    </source>
</evidence>
<dbReference type="CDD" id="cd07023">
    <property type="entry name" value="S49_Sppa_N_C"/>
    <property type="match status" value="1"/>
</dbReference>
<dbReference type="InterPro" id="IPR029045">
    <property type="entry name" value="ClpP/crotonase-like_dom_sf"/>
</dbReference>
<keyword evidence="4" id="KW-0720">Serine protease</keyword>
<dbReference type="InterPro" id="IPR002142">
    <property type="entry name" value="Peptidase_S49"/>
</dbReference>
<dbReference type="Gene3D" id="3.90.226.10">
    <property type="entry name" value="2-enoyl-CoA Hydratase, Chain A, domain 1"/>
    <property type="match status" value="1"/>
</dbReference>
<evidence type="ECO:0000313" key="7">
    <source>
        <dbReference type="EMBL" id="MTW10148.1"/>
    </source>
</evidence>
<accession>A0A6L6QCA5</accession>
<dbReference type="PANTHER" id="PTHR42987">
    <property type="entry name" value="PEPTIDASE S49"/>
    <property type="match status" value="1"/>
</dbReference>
<dbReference type="Pfam" id="PF01343">
    <property type="entry name" value="Peptidase_S49"/>
    <property type="match status" value="1"/>
</dbReference>
<dbReference type="Proteomes" id="UP000472320">
    <property type="component" value="Unassembled WGS sequence"/>
</dbReference>
<keyword evidence="8" id="KW-1185">Reference proteome</keyword>
<dbReference type="OrthoDB" id="9764363at2"/>
<keyword evidence="3" id="KW-0378">Hydrolase</keyword>
<comment type="similarity">
    <text evidence="1">Belongs to the peptidase S49 family.</text>
</comment>
<feature type="domain" description="Peptidase S49" evidence="6">
    <location>
        <begin position="146"/>
        <end position="293"/>
    </location>
</feature>
<sequence length="331" mass="35412">MNTNVNSTVEGNSDSIIIQLLAEMREQRSAYREEQLLAAKERRAVHRWNLALKSVLIIGPLAGAAMYFATAAGFSFGPFRDVIGVVEIKGEIKDGALASADKIVPAIEAAFKSSRVKQIVLKIDSPGGAPVEAERIISALVTYKQKYPKPVTAVIGNLGASAAYMAAMHADRIVAGRYSLVGSIGAILAPWQLDKAIGQLKVSQRVYTSGRLKAFLNPFTPLTEESDAKATELVNKVGGAFVRDLQQQRGSHLKADVDYGTGEVWSGMEAKALGLVDEIGTIETVVGAQTTLKEFNFGPRDEGFANLGGRFVGAIFSAVSDARTRAAIELQ</sequence>
<evidence type="ECO:0000256" key="1">
    <source>
        <dbReference type="ARBA" id="ARBA00008683"/>
    </source>
</evidence>
<evidence type="ECO:0000313" key="8">
    <source>
        <dbReference type="Proteomes" id="UP000472320"/>
    </source>
</evidence>
<gene>
    <name evidence="7" type="ORF">GM658_05990</name>
</gene>
<evidence type="ECO:0000256" key="5">
    <source>
        <dbReference type="SAM" id="Phobius"/>
    </source>
</evidence>
<organism evidence="7 8">
    <name type="scientific">Massilia eburnea</name>
    <dbReference type="NCBI Taxonomy" id="1776165"/>
    <lineage>
        <taxon>Bacteria</taxon>
        <taxon>Pseudomonadati</taxon>
        <taxon>Pseudomonadota</taxon>
        <taxon>Betaproteobacteria</taxon>
        <taxon>Burkholderiales</taxon>
        <taxon>Oxalobacteraceae</taxon>
        <taxon>Telluria group</taxon>
        <taxon>Massilia</taxon>
    </lineage>
</organism>
<feature type="transmembrane region" description="Helical" evidence="5">
    <location>
        <begin position="50"/>
        <end position="69"/>
    </location>
</feature>
<dbReference type="InterPro" id="IPR047272">
    <property type="entry name" value="S49_SppA_C"/>
</dbReference>
<evidence type="ECO:0000259" key="6">
    <source>
        <dbReference type="Pfam" id="PF01343"/>
    </source>
</evidence>
<dbReference type="EMBL" id="WNKX01000003">
    <property type="protein sequence ID" value="MTW10148.1"/>
    <property type="molecule type" value="Genomic_DNA"/>
</dbReference>
<dbReference type="RefSeq" id="WP_155453083.1">
    <property type="nucleotide sequence ID" value="NZ_WNKX01000003.1"/>
</dbReference>